<dbReference type="Proteomes" id="UP000460351">
    <property type="component" value="Unassembled WGS sequence"/>
</dbReference>
<feature type="non-terminal residue" evidence="4">
    <location>
        <position position="1"/>
    </location>
</feature>
<evidence type="ECO:0000313" key="4">
    <source>
        <dbReference type="EMBL" id="MQS33738.1"/>
    </source>
</evidence>
<dbReference type="InterPro" id="IPR047112">
    <property type="entry name" value="RecG/Mfd"/>
</dbReference>
<dbReference type="InterPro" id="IPR027417">
    <property type="entry name" value="P-loop_NTPase"/>
</dbReference>
<feature type="domain" description="ATP-dependent DNA helicase RecG" evidence="3">
    <location>
        <begin position="14"/>
        <end position="70"/>
    </location>
</feature>
<evidence type="ECO:0000256" key="2">
    <source>
        <dbReference type="ARBA" id="ARBA00022806"/>
    </source>
</evidence>
<organism evidence="4 5">
    <name type="scientific">Escherichia coli</name>
    <dbReference type="NCBI Taxonomy" id="562"/>
    <lineage>
        <taxon>Bacteria</taxon>
        <taxon>Pseudomonadati</taxon>
        <taxon>Pseudomonadota</taxon>
        <taxon>Gammaproteobacteria</taxon>
        <taxon>Enterobacterales</taxon>
        <taxon>Enterobacteriaceae</taxon>
        <taxon>Escherichia</taxon>
    </lineage>
</organism>
<dbReference type="GO" id="GO:0016787">
    <property type="term" value="F:hydrolase activity"/>
    <property type="evidence" value="ECO:0007669"/>
    <property type="project" value="UniProtKB-KW"/>
</dbReference>
<dbReference type="GO" id="GO:0006281">
    <property type="term" value="P:DNA repair"/>
    <property type="evidence" value="ECO:0007669"/>
    <property type="project" value="InterPro"/>
</dbReference>
<comment type="caution">
    <text evidence="4">The sequence shown here is derived from an EMBL/GenBank/DDBJ whole genome shotgun (WGS) entry which is preliminary data.</text>
</comment>
<accession>A0AA43V2T5</accession>
<dbReference type="PANTHER" id="PTHR47964:SF1">
    <property type="entry name" value="ATP-DEPENDENT DNA HELICASE HOMOLOG RECG, CHLOROPLASTIC"/>
    <property type="match status" value="1"/>
</dbReference>
<dbReference type="EMBL" id="SQQU01000211">
    <property type="protein sequence ID" value="MQS33738.1"/>
    <property type="molecule type" value="Genomic_DNA"/>
</dbReference>
<evidence type="ECO:0000259" key="3">
    <source>
        <dbReference type="Pfam" id="PF19833"/>
    </source>
</evidence>
<evidence type="ECO:0000256" key="1">
    <source>
        <dbReference type="ARBA" id="ARBA00022801"/>
    </source>
</evidence>
<name>A0AA43V2T5_ECOLX</name>
<keyword evidence="2 4" id="KW-0067">ATP-binding</keyword>
<dbReference type="Gene3D" id="3.40.50.300">
    <property type="entry name" value="P-loop containing nucleotide triphosphate hydrolases"/>
    <property type="match status" value="1"/>
</dbReference>
<dbReference type="GO" id="GO:0003678">
    <property type="term" value="F:DNA helicase activity"/>
    <property type="evidence" value="ECO:0007669"/>
    <property type="project" value="TreeGrafter"/>
</dbReference>
<dbReference type="SUPFAM" id="SSF52540">
    <property type="entry name" value="P-loop containing nucleoside triphosphate hydrolases"/>
    <property type="match status" value="1"/>
</dbReference>
<keyword evidence="2 4" id="KW-0347">Helicase</keyword>
<dbReference type="InterPro" id="IPR045562">
    <property type="entry name" value="RecG_dom3_C"/>
</dbReference>
<evidence type="ECO:0000313" key="5">
    <source>
        <dbReference type="Proteomes" id="UP000460351"/>
    </source>
</evidence>
<dbReference type="Pfam" id="PF19833">
    <property type="entry name" value="RecG_dom3_C"/>
    <property type="match status" value="1"/>
</dbReference>
<proteinExistence type="predicted"/>
<keyword evidence="2 4" id="KW-0547">Nucleotide-binding</keyword>
<keyword evidence="1" id="KW-0378">Hydrolase</keyword>
<sequence>TETGIERMTIMTQTTDGFELSERDLEMRGPGDFFGVKQSGLPDFLVANLVEDYRMLEVARDEAAELIQSGVFFENTYQHLRHFVEENLLHRSFD</sequence>
<gene>
    <name evidence="4" type="ORF">E4K51_27500</name>
</gene>
<protein>
    <submittedName>
        <fullName evidence="4">DNA helicase RecG</fullName>
    </submittedName>
</protein>
<dbReference type="PANTHER" id="PTHR47964">
    <property type="entry name" value="ATP-DEPENDENT DNA HELICASE HOMOLOG RECG, CHLOROPLASTIC"/>
    <property type="match status" value="1"/>
</dbReference>
<dbReference type="AlphaFoldDB" id="A0AA43V2T5"/>
<reference evidence="4 5" key="1">
    <citation type="journal article" date="2019" name="Microorganisms">
        <title>Characteristics of Carbapenem-Resistant and Colistin-Resistant Escherichia coli Co-Producing NDM-1 and MCR-1 from Pig Farms in China.</title>
        <authorList>
            <person name="Peng Z."/>
            <person name="Li X."/>
            <person name="Hu Z."/>
            <person name="Li Z."/>
            <person name="Lv Y."/>
            <person name="Lei M."/>
            <person name="Wu B."/>
            <person name="Chen H."/>
            <person name="Wang X."/>
        </authorList>
    </citation>
    <scope>NUCLEOTIDE SEQUENCE [LARGE SCALE GENOMIC DNA]</scope>
    <source>
        <strain evidence="4 5">RXD010</strain>
    </source>
</reference>